<name>A0ABT8IYT4_9MICO</name>
<dbReference type="Proteomes" id="UP001174210">
    <property type="component" value="Unassembled WGS sequence"/>
</dbReference>
<feature type="compositionally biased region" description="Low complexity" evidence="1">
    <location>
        <begin position="731"/>
        <end position="740"/>
    </location>
</feature>
<evidence type="ECO:0000313" key="5">
    <source>
        <dbReference type="Proteomes" id="UP001174210"/>
    </source>
</evidence>
<dbReference type="Pfam" id="PF19516">
    <property type="entry name" value="DUF6049"/>
    <property type="match status" value="1"/>
</dbReference>
<dbReference type="RefSeq" id="WP_301219337.1">
    <property type="nucleotide sequence ID" value="NZ_JAROCB010000003.1"/>
</dbReference>
<evidence type="ECO:0000313" key="4">
    <source>
        <dbReference type="EMBL" id="MDN4597984.1"/>
    </source>
</evidence>
<feature type="signal peptide" evidence="3">
    <location>
        <begin position="1"/>
        <end position="38"/>
    </location>
</feature>
<feature type="transmembrane region" description="Helical" evidence="2">
    <location>
        <begin position="690"/>
        <end position="709"/>
    </location>
</feature>
<dbReference type="EMBL" id="JAROCB010000003">
    <property type="protein sequence ID" value="MDN4597984.1"/>
    <property type="molecule type" value="Genomic_DNA"/>
</dbReference>
<gene>
    <name evidence="4" type="ORF">P5G59_12585</name>
</gene>
<feature type="compositionally biased region" description="Low complexity" evidence="1">
    <location>
        <begin position="322"/>
        <end position="336"/>
    </location>
</feature>
<feature type="chain" id="PRO_5046509345" evidence="3">
    <location>
        <begin position="39"/>
        <end position="757"/>
    </location>
</feature>
<keyword evidence="3" id="KW-0732">Signal</keyword>
<evidence type="ECO:0000256" key="3">
    <source>
        <dbReference type="SAM" id="SignalP"/>
    </source>
</evidence>
<reference evidence="4" key="1">
    <citation type="submission" date="2023-03" db="EMBL/GenBank/DDBJ databases">
        <title>MT1 and MT2 Draft Genomes of Novel Species.</title>
        <authorList>
            <person name="Venkateswaran K."/>
        </authorList>
    </citation>
    <scope>NUCLEOTIDE SEQUENCE</scope>
    <source>
        <strain evidence="4">F6_8S_P_1A</strain>
    </source>
</reference>
<sequence length="757" mass="77562">MSGASPTLRRGATFRARVRLLAAALAVGALSVTGAVVAAAPAHGATPGPSSTAASAAKLTASLTADQAGVLSAGKDLSVSVTVSNPTGTAYQSGSVSLWVDRTPAKDRAALSAWLTSTDAVSDPVEVGRAPLETLEPGGTAVVRVTVPAASVPFGSRTESAVFGIGATVKAGSAETSPRSSVVWYPGGTAKQSAVNVVMPIVTPPGSDGLIAADDLATYTAPNGILTRELDGLAGHTTVTVGIDPMIVASIRVLGNAAPASAVEWLTRLADLPNDTFSLGYGDADTAGQIQSGLAAPLAPTSLAYAIDPKNFTPQPTPVGEPSTATPTPSPKAATPTPTPTSTPGPALPTMDELLAWDYTFTGITWPGEKTVRRADLAPLAAAGLTTTIVSGSNTNAGDLDATPNASFASGGTHVLATDQRLSDALQQAASAPSDVAWNSAMSKVNAQLELISQESGDPRRLAVALGRSWPSSGTQLERTFNSLFSSPWSAPADYETISSAPATSGLDLVDTPESPERISLITSLVQDEGSIGQFATVLDDPTRLIGRTRAELLTLLAISWENPRADWSAAVAKARKATDVTLHSIKILPTENVNLVSAQGSIPFTVSNELPDDAVTVVLSASPSNSRLEVDQSTTKRILKDSRATVLIPVKAKVGNGQVVLSLHLYSPTGVPIGDPTSVTVDVHADWEGIGALVFGILLVLLFGFGIVRNILRRRSKRAGDDEEADADAAEPGPDQPAEPVTPSDGSTPPEERPGG</sequence>
<comment type="caution">
    <text evidence="4">The sequence shown here is derived from an EMBL/GenBank/DDBJ whole genome shotgun (WGS) entry which is preliminary data.</text>
</comment>
<proteinExistence type="predicted"/>
<feature type="region of interest" description="Disordered" evidence="1">
    <location>
        <begin position="717"/>
        <end position="757"/>
    </location>
</feature>
<accession>A0ABT8IYT4</accession>
<keyword evidence="2" id="KW-1133">Transmembrane helix</keyword>
<feature type="region of interest" description="Disordered" evidence="1">
    <location>
        <begin position="309"/>
        <end position="349"/>
    </location>
</feature>
<keyword evidence="2" id="KW-0472">Membrane</keyword>
<protein>
    <submittedName>
        <fullName evidence="4">DUF6049 family protein</fullName>
    </submittedName>
</protein>
<dbReference type="InterPro" id="IPR046112">
    <property type="entry name" value="DUF6049"/>
</dbReference>
<keyword evidence="2" id="KW-0812">Transmembrane</keyword>
<evidence type="ECO:0000256" key="2">
    <source>
        <dbReference type="SAM" id="Phobius"/>
    </source>
</evidence>
<feature type="compositionally biased region" description="Pro residues" evidence="1">
    <location>
        <begin position="337"/>
        <end position="347"/>
    </location>
</feature>
<organism evidence="4 5">
    <name type="scientific">Leifsonia virtsii</name>
    <dbReference type="NCBI Taxonomy" id="3035915"/>
    <lineage>
        <taxon>Bacteria</taxon>
        <taxon>Bacillati</taxon>
        <taxon>Actinomycetota</taxon>
        <taxon>Actinomycetes</taxon>
        <taxon>Micrococcales</taxon>
        <taxon>Microbacteriaceae</taxon>
        <taxon>Leifsonia</taxon>
    </lineage>
</organism>
<keyword evidence="5" id="KW-1185">Reference proteome</keyword>
<evidence type="ECO:0000256" key="1">
    <source>
        <dbReference type="SAM" id="MobiDB-lite"/>
    </source>
</evidence>